<dbReference type="Proteomes" id="UP000683442">
    <property type="component" value="Chromosome"/>
</dbReference>
<dbReference type="RefSeq" id="WP_041645109.1">
    <property type="nucleotide sequence ID" value="NZ_CP076686.1"/>
</dbReference>
<dbReference type="GeneID" id="78561935"/>
<sequence>MTSPKTKKAQRLYSEHEKNKPPKPKGRQTIYDDTTVQGLLQGMHQNTKNVCVLADEGTGTLNQLVTPGMSTLNSSWSGMPIKVERKTSESFTLTGQRMAFLLSIQPGPFQEYRDRKSDLAKAAGLWARTLVCGPLSTIGFRQISRHENTRSDSTQYFARIRELIEKSFESEETEYEEPSEIK</sequence>
<gene>
    <name evidence="2" type="ORF">KQ249_09545</name>
</gene>
<evidence type="ECO:0000313" key="2">
    <source>
        <dbReference type="EMBL" id="QWV14809.1"/>
    </source>
</evidence>
<proteinExistence type="predicted"/>
<accession>A0ABX8IQB1</accession>
<keyword evidence="3" id="KW-1185">Reference proteome</keyword>
<protein>
    <submittedName>
        <fullName evidence="2">DUF3987 domain-containing protein</fullName>
    </submittedName>
</protein>
<evidence type="ECO:0000256" key="1">
    <source>
        <dbReference type="SAM" id="MobiDB-lite"/>
    </source>
</evidence>
<feature type="compositionally biased region" description="Basic residues" evidence="1">
    <location>
        <begin position="1"/>
        <end position="10"/>
    </location>
</feature>
<evidence type="ECO:0000313" key="3">
    <source>
        <dbReference type="Proteomes" id="UP000683442"/>
    </source>
</evidence>
<dbReference type="EMBL" id="CP076686">
    <property type="protein sequence ID" value="QWV14809.1"/>
    <property type="molecule type" value="Genomic_DNA"/>
</dbReference>
<name>A0ABX8IQB1_9GAMM</name>
<feature type="region of interest" description="Disordered" evidence="1">
    <location>
        <begin position="1"/>
        <end position="30"/>
    </location>
</feature>
<dbReference type="InterPro" id="IPR025048">
    <property type="entry name" value="DUF3987"/>
</dbReference>
<dbReference type="Pfam" id="PF13148">
    <property type="entry name" value="DUF3987"/>
    <property type="match status" value="1"/>
</dbReference>
<reference evidence="2 3" key="1">
    <citation type="submission" date="2021-06" db="EMBL/GenBank/DDBJ databases">
        <title>Microbial metabolic specificity influences pelagic lipid remineralization.</title>
        <authorList>
            <person name="Behrendt L."/>
            <person name="Hunter J.E."/>
            <person name="Alcolombri U."/>
            <person name="Smriga S."/>
            <person name="Mincer T."/>
            <person name="Lowenstein D.P."/>
            <person name="Peaudecerf F.J."/>
            <person name="Fernandez V.I."/>
            <person name="Fredricks H."/>
            <person name="Almblad H."/>
            <person name="Harrison J.J."/>
            <person name="Stocker R."/>
            <person name="Van Mooy B.A.S."/>
        </authorList>
    </citation>
    <scope>NUCLEOTIDE SEQUENCE [LARGE SCALE GENOMIC DNA]</scope>
    <source>
        <strain evidence="2 3">HP15-B</strain>
    </source>
</reference>
<organism evidence="2 3">
    <name type="scientific">Marinobacter adhaerens</name>
    <dbReference type="NCBI Taxonomy" id="1033846"/>
    <lineage>
        <taxon>Bacteria</taxon>
        <taxon>Pseudomonadati</taxon>
        <taxon>Pseudomonadota</taxon>
        <taxon>Gammaproteobacteria</taxon>
        <taxon>Pseudomonadales</taxon>
        <taxon>Marinobacteraceae</taxon>
        <taxon>Marinobacter</taxon>
    </lineage>
</organism>